<protein>
    <submittedName>
        <fullName evidence="1">Uncharacterized protein</fullName>
    </submittedName>
</protein>
<name>A0A8X6MYM0_NEPPI</name>
<sequence length="73" mass="8316">MLFQHLESGTSHMVVEMQTRRFRMLGVPGLTLHKKMFSPVENYSLIFSVGLLVSGFKGCWDSSAGEMTLMLRY</sequence>
<keyword evidence="2" id="KW-1185">Reference proteome</keyword>
<reference evidence="1" key="1">
    <citation type="submission" date="2020-08" db="EMBL/GenBank/DDBJ databases">
        <title>Multicomponent nature underlies the extraordinary mechanical properties of spider dragline silk.</title>
        <authorList>
            <person name="Kono N."/>
            <person name="Nakamura H."/>
            <person name="Mori M."/>
            <person name="Yoshida Y."/>
            <person name="Ohtoshi R."/>
            <person name="Malay A.D."/>
            <person name="Moran D.A.P."/>
            <person name="Tomita M."/>
            <person name="Numata K."/>
            <person name="Arakawa K."/>
        </authorList>
    </citation>
    <scope>NUCLEOTIDE SEQUENCE</scope>
</reference>
<evidence type="ECO:0000313" key="2">
    <source>
        <dbReference type="Proteomes" id="UP000887013"/>
    </source>
</evidence>
<dbReference type="Proteomes" id="UP000887013">
    <property type="component" value="Unassembled WGS sequence"/>
</dbReference>
<gene>
    <name evidence="1" type="ORF">NPIL_156531</name>
</gene>
<comment type="caution">
    <text evidence="1">The sequence shown here is derived from an EMBL/GenBank/DDBJ whole genome shotgun (WGS) entry which is preliminary data.</text>
</comment>
<organism evidence="1 2">
    <name type="scientific">Nephila pilipes</name>
    <name type="common">Giant wood spider</name>
    <name type="synonym">Nephila maculata</name>
    <dbReference type="NCBI Taxonomy" id="299642"/>
    <lineage>
        <taxon>Eukaryota</taxon>
        <taxon>Metazoa</taxon>
        <taxon>Ecdysozoa</taxon>
        <taxon>Arthropoda</taxon>
        <taxon>Chelicerata</taxon>
        <taxon>Arachnida</taxon>
        <taxon>Araneae</taxon>
        <taxon>Araneomorphae</taxon>
        <taxon>Entelegynae</taxon>
        <taxon>Araneoidea</taxon>
        <taxon>Nephilidae</taxon>
        <taxon>Nephila</taxon>
    </lineage>
</organism>
<evidence type="ECO:0000313" key="1">
    <source>
        <dbReference type="EMBL" id="GFS83957.1"/>
    </source>
</evidence>
<dbReference type="AlphaFoldDB" id="A0A8X6MYM0"/>
<accession>A0A8X6MYM0</accession>
<proteinExistence type="predicted"/>
<dbReference type="EMBL" id="BMAW01052051">
    <property type="protein sequence ID" value="GFS83957.1"/>
    <property type="molecule type" value="Genomic_DNA"/>
</dbReference>